<dbReference type="EC" id="2.5.1.-" evidence="5"/>
<protein>
    <recommendedName>
        <fullName evidence="5">Alkyl transferase</fullName>
        <ecNumber evidence="5">2.5.1.-</ecNumber>
    </recommendedName>
</protein>
<comment type="similarity">
    <text evidence="1 5">Belongs to the UPP synthase family.</text>
</comment>
<dbReference type="NCBIfam" id="TIGR00055">
    <property type="entry name" value="uppS"/>
    <property type="match status" value="1"/>
</dbReference>
<dbReference type="SUPFAM" id="SSF64005">
    <property type="entry name" value="Undecaprenyl diphosphate synthase"/>
    <property type="match status" value="1"/>
</dbReference>
<organism evidence="7 8">
    <name type="scientific">Calicophoron daubneyi</name>
    <name type="common">Rumen fluke</name>
    <name type="synonym">Paramphistomum daubneyi</name>
    <dbReference type="NCBI Taxonomy" id="300641"/>
    <lineage>
        <taxon>Eukaryota</taxon>
        <taxon>Metazoa</taxon>
        <taxon>Spiralia</taxon>
        <taxon>Lophotrochozoa</taxon>
        <taxon>Platyhelminthes</taxon>
        <taxon>Trematoda</taxon>
        <taxon>Digenea</taxon>
        <taxon>Plagiorchiida</taxon>
        <taxon>Pronocephalata</taxon>
        <taxon>Paramphistomoidea</taxon>
        <taxon>Paramphistomidae</taxon>
        <taxon>Calicophoron</taxon>
    </lineage>
</organism>
<proteinExistence type="inferred from homology"/>
<evidence type="ECO:0000256" key="1">
    <source>
        <dbReference type="ARBA" id="ARBA00005432"/>
    </source>
</evidence>
<accession>A0AAV2T8K3</accession>
<dbReference type="FunFam" id="3.40.1180.10:FF:000005">
    <property type="entry name" value="Alkyl transferase"/>
    <property type="match status" value="1"/>
</dbReference>
<dbReference type="HAMAP" id="MF_01139">
    <property type="entry name" value="ISPT"/>
    <property type="match status" value="1"/>
</dbReference>
<evidence type="ECO:0000256" key="3">
    <source>
        <dbReference type="ARBA" id="ARBA00022842"/>
    </source>
</evidence>
<dbReference type="GO" id="GO:0005783">
    <property type="term" value="C:endoplasmic reticulum"/>
    <property type="evidence" value="ECO:0007669"/>
    <property type="project" value="TreeGrafter"/>
</dbReference>
<keyword evidence="3" id="KW-0460">Magnesium</keyword>
<dbReference type="Pfam" id="PF01255">
    <property type="entry name" value="Prenyltransf"/>
    <property type="match status" value="1"/>
</dbReference>
<gene>
    <name evidence="7" type="ORF">CDAUBV1_LOCUS5192</name>
</gene>
<name>A0AAV2T8K3_CALDB</name>
<evidence type="ECO:0000313" key="8">
    <source>
        <dbReference type="Proteomes" id="UP001497525"/>
    </source>
</evidence>
<evidence type="ECO:0000313" key="7">
    <source>
        <dbReference type="EMBL" id="CAL5132359.1"/>
    </source>
</evidence>
<keyword evidence="2 5" id="KW-0808">Transferase</keyword>
<dbReference type="InterPro" id="IPR036424">
    <property type="entry name" value="UPP_synth-like_sf"/>
</dbReference>
<dbReference type="AlphaFoldDB" id="A0AAV2T8K3"/>
<dbReference type="InterPro" id="IPR001441">
    <property type="entry name" value="UPP_synth-like"/>
</dbReference>
<dbReference type="CDD" id="cd00475">
    <property type="entry name" value="Cis_IPPS"/>
    <property type="match status" value="1"/>
</dbReference>
<reference evidence="7" key="1">
    <citation type="submission" date="2024-06" db="EMBL/GenBank/DDBJ databases">
        <authorList>
            <person name="Liu X."/>
            <person name="Lenzi L."/>
            <person name="Haldenby T S."/>
            <person name="Uol C."/>
        </authorList>
    </citation>
    <scope>NUCLEOTIDE SEQUENCE</scope>
</reference>
<dbReference type="Gene3D" id="3.40.1180.10">
    <property type="entry name" value="Decaprenyl diphosphate synthase-like"/>
    <property type="match status" value="1"/>
</dbReference>
<comment type="caution">
    <text evidence="7">The sequence shown here is derived from an EMBL/GenBank/DDBJ whole genome shotgun (WGS) entry which is preliminary data.</text>
</comment>
<feature type="region of interest" description="Disordered" evidence="6">
    <location>
        <begin position="319"/>
        <end position="340"/>
    </location>
</feature>
<sequence>MVWSNQDYQYSYLQRFCMHLIKYGPIPKHVAFIMDGNRRFAGAHQLKNSDGHMRGFSKLSEVLRWCKDIGIEELSVFAFSIENFNRNQEEVSFLLNLAADKLEELLEKEEELTSYGICIRIIGNLSMLPTRLQRLAGEIMLRTRENSKAVLNICLAYTGRDEITAAAEEIRLGVLNRQIFPSDIDPQLLSGCLYTRLSRPLDMIVRTSGEVRLSDFLAWQGAQNGAVYKFVEHYWPNFSFWDFMGAVLHYQLCLTRISKLLQPIPDYPNTPQDALHTRLSGFTANDNEDDARRKRVRQFLDRVDCDFWNRLEKMTLNTSSNNTTPELRSAQRSVGDSSVA</sequence>
<comment type="catalytic activity">
    <reaction evidence="4">
        <text>n isopentenyl diphosphate + (2E,6E)-farnesyl diphosphate = a di-trans,poly-cis-polyprenyl diphosphate + n diphosphate</text>
        <dbReference type="Rhea" id="RHEA:53008"/>
        <dbReference type="Rhea" id="RHEA-COMP:19494"/>
        <dbReference type="ChEBI" id="CHEBI:33019"/>
        <dbReference type="ChEBI" id="CHEBI:128769"/>
        <dbReference type="ChEBI" id="CHEBI:136960"/>
        <dbReference type="ChEBI" id="CHEBI:175763"/>
        <dbReference type="EC" id="2.5.1.87"/>
    </reaction>
</comment>
<dbReference type="GO" id="GO:0045547">
    <property type="term" value="F:ditrans,polycis-polyprenyl diphosphate synthase [(2E,6E)-farnesyl diphosphate specific] activity"/>
    <property type="evidence" value="ECO:0007669"/>
    <property type="project" value="UniProtKB-EC"/>
</dbReference>
<dbReference type="PANTHER" id="PTHR10291:SF43">
    <property type="entry name" value="DEHYDRODOLICHYL DIPHOSPHATE SYNTHASE COMPLEX SUBUNIT DHDDS"/>
    <property type="match status" value="1"/>
</dbReference>
<dbReference type="Proteomes" id="UP001497525">
    <property type="component" value="Unassembled WGS sequence"/>
</dbReference>
<dbReference type="GO" id="GO:1904423">
    <property type="term" value="C:dehydrodolichyl diphosphate synthase complex"/>
    <property type="evidence" value="ECO:0007669"/>
    <property type="project" value="TreeGrafter"/>
</dbReference>
<evidence type="ECO:0000256" key="2">
    <source>
        <dbReference type="ARBA" id="ARBA00022679"/>
    </source>
</evidence>
<evidence type="ECO:0000256" key="6">
    <source>
        <dbReference type="SAM" id="MobiDB-lite"/>
    </source>
</evidence>
<dbReference type="PANTHER" id="PTHR10291">
    <property type="entry name" value="DEHYDRODOLICHYL DIPHOSPHATE SYNTHASE FAMILY MEMBER"/>
    <property type="match status" value="1"/>
</dbReference>
<evidence type="ECO:0000256" key="5">
    <source>
        <dbReference type="RuleBase" id="RU363018"/>
    </source>
</evidence>
<evidence type="ECO:0000256" key="4">
    <source>
        <dbReference type="ARBA" id="ARBA00047353"/>
    </source>
</evidence>
<dbReference type="GO" id="GO:0016094">
    <property type="term" value="P:polyprenol biosynthetic process"/>
    <property type="evidence" value="ECO:0007669"/>
    <property type="project" value="TreeGrafter"/>
</dbReference>
<dbReference type="EMBL" id="CAXLJL010000123">
    <property type="protein sequence ID" value="CAL5132359.1"/>
    <property type="molecule type" value="Genomic_DNA"/>
</dbReference>